<organism evidence="2 3">
    <name type="scientific">Elysia crispata</name>
    <name type="common">lettuce slug</name>
    <dbReference type="NCBI Taxonomy" id="231223"/>
    <lineage>
        <taxon>Eukaryota</taxon>
        <taxon>Metazoa</taxon>
        <taxon>Spiralia</taxon>
        <taxon>Lophotrochozoa</taxon>
        <taxon>Mollusca</taxon>
        <taxon>Gastropoda</taxon>
        <taxon>Heterobranchia</taxon>
        <taxon>Euthyneura</taxon>
        <taxon>Panpulmonata</taxon>
        <taxon>Sacoglossa</taxon>
        <taxon>Placobranchoidea</taxon>
        <taxon>Plakobranchidae</taxon>
        <taxon>Elysia</taxon>
    </lineage>
</organism>
<evidence type="ECO:0000256" key="1">
    <source>
        <dbReference type="SAM" id="MobiDB-lite"/>
    </source>
</evidence>
<evidence type="ECO:0000313" key="2">
    <source>
        <dbReference type="EMBL" id="KAK3731314.1"/>
    </source>
</evidence>
<sequence>MIAQLKLASRELETLIFVSHSSRIANRTNGERPGASRYKQFHNHSRSGQGLDISLDIDLKEGKGHSSPQGDASAT</sequence>
<dbReference type="AlphaFoldDB" id="A0AAE0Y436"/>
<feature type="region of interest" description="Disordered" evidence="1">
    <location>
        <begin position="26"/>
        <end position="50"/>
    </location>
</feature>
<comment type="caution">
    <text evidence="2">The sequence shown here is derived from an EMBL/GenBank/DDBJ whole genome shotgun (WGS) entry which is preliminary data.</text>
</comment>
<name>A0AAE0Y436_9GAST</name>
<keyword evidence="3" id="KW-1185">Reference proteome</keyword>
<dbReference type="Proteomes" id="UP001283361">
    <property type="component" value="Unassembled WGS sequence"/>
</dbReference>
<protein>
    <submittedName>
        <fullName evidence="2">Uncharacterized protein</fullName>
    </submittedName>
</protein>
<accession>A0AAE0Y436</accession>
<reference evidence="2" key="1">
    <citation type="journal article" date="2023" name="G3 (Bethesda)">
        <title>A reference genome for the long-term kleptoplast-retaining sea slug Elysia crispata morphotype clarki.</title>
        <authorList>
            <person name="Eastman K.E."/>
            <person name="Pendleton A.L."/>
            <person name="Shaikh M.A."/>
            <person name="Suttiyut T."/>
            <person name="Ogas R."/>
            <person name="Tomko P."/>
            <person name="Gavelis G."/>
            <person name="Widhalm J.R."/>
            <person name="Wisecaver J.H."/>
        </authorList>
    </citation>
    <scope>NUCLEOTIDE SEQUENCE</scope>
    <source>
        <strain evidence="2">ECLA1</strain>
    </source>
</reference>
<dbReference type="EMBL" id="JAWDGP010007018">
    <property type="protein sequence ID" value="KAK3731314.1"/>
    <property type="molecule type" value="Genomic_DNA"/>
</dbReference>
<proteinExistence type="predicted"/>
<gene>
    <name evidence="2" type="ORF">RRG08_025856</name>
</gene>
<evidence type="ECO:0000313" key="3">
    <source>
        <dbReference type="Proteomes" id="UP001283361"/>
    </source>
</evidence>